<dbReference type="InterPro" id="IPR011009">
    <property type="entry name" value="Kinase-like_dom_sf"/>
</dbReference>
<reference evidence="1" key="1">
    <citation type="submission" date="2021-02" db="EMBL/GenBank/DDBJ databases">
        <title>Natronoglycomyces albus gen. nov., sp. nov, a haloalkaliphilic actinobacterium from a soda solonchak soil.</title>
        <authorList>
            <person name="Sorokin D.Y."/>
            <person name="Khijniak T.V."/>
            <person name="Zakharycheva A.P."/>
            <person name="Boueva O.V."/>
            <person name="Ariskina E.V."/>
            <person name="Hahnke R.L."/>
            <person name="Bunk B."/>
            <person name="Sproer C."/>
            <person name="Schumann P."/>
            <person name="Evtushenko L.I."/>
            <person name="Kublanov I.V."/>
        </authorList>
    </citation>
    <scope>NUCLEOTIDE SEQUENCE</scope>
    <source>
        <strain evidence="1">DSM 106290</strain>
    </source>
</reference>
<accession>A0A895XND8</accession>
<keyword evidence="2" id="KW-1185">Reference proteome</keyword>
<dbReference type="SUPFAM" id="SSF56112">
    <property type="entry name" value="Protein kinase-like (PK-like)"/>
    <property type="match status" value="1"/>
</dbReference>
<dbReference type="Proteomes" id="UP000662939">
    <property type="component" value="Chromosome"/>
</dbReference>
<dbReference type="GO" id="GO:0019748">
    <property type="term" value="P:secondary metabolic process"/>
    <property type="evidence" value="ECO:0007669"/>
    <property type="project" value="InterPro"/>
</dbReference>
<gene>
    <name evidence="1" type="ORF">JQS30_14205</name>
</gene>
<dbReference type="InterPro" id="IPR006748">
    <property type="entry name" value="NH2Glyco/OHUrea_AB-resist_kin"/>
</dbReference>
<proteinExistence type="predicted"/>
<dbReference type="EMBL" id="CP070496">
    <property type="protein sequence ID" value="QSB04899.1"/>
    <property type="molecule type" value="Genomic_DNA"/>
</dbReference>
<protein>
    <submittedName>
        <fullName evidence="1">Phosphotransferase</fullName>
    </submittedName>
</protein>
<dbReference type="KEGG" id="nav:JQS30_14205"/>
<organism evidence="1 2">
    <name type="scientific">Natronoglycomyces albus</name>
    <dbReference type="NCBI Taxonomy" id="2811108"/>
    <lineage>
        <taxon>Bacteria</taxon>
        <taxon>Bacillati</taxon>
        <taxon>Actinomycetota</taxon>
        <taxon>Actinomycetes</taxon>
        <taxon>Glycomycetales</taxon>
        <taxon>Glycomycetaceae</taxon>
        <taxon>Natronoglycomyces</taxon>
    </lineage>
</organism>
<dbReference type="AlphaFoldDB" id="A0A895XND8"/>
<sequence length="301" mass="33107">MITAEELVKQGSALHDRFGTERADAFGQALPALVDDLTRGWRVQIESLYSSGATSIALAVSSQEHGLAVLKLSPDTEFLARQVTMLRHLADTGRVPQIFAHDPSAGGVLMERIIPGDEVGSTQPRPTLEDWASLLRDLHGAPTAGVTDTLRARCEDMIERISDRQRKPSVRDHVPDKLWNRIVEACRELLRTDREKVVIHGDLHLGNVLHGGKRGLVAIDPKMCVGDRCFDMVDFVAAEGGPTEMTARAHRLAQLTEIDPARLLRWSHVNAVVTAISSLTWRAPSRRTEDLLAFARAGLAD</sequence>
<dbReference type="GO" id="GO:0016773">
    <property type="term" value="F:phosphotransferase activity, alcohol group as acceptor"/>
    <property type="evidence" value="ECO:0007669"/>
    <property type="project" value="InterPro"/>
</dbReference>
<name>A0A895XND8_9ACTN</name>
<dbReference type="Gene3D" id="3.90.1200.10">
    <property type="match status" value="1"/>
</dbReference>
<evidence type="ECO:0000313" key="1">
    <source>
        <dbReference type="EMBL" id="QSB04899.1"/>
    </source>
</evidence>
<dbReference type="RefSeq" id="WP_213170900.1">
    <property type="nucleotide sequence ID" value="NZ_CP070496.1"/>
</dbReference>
<dbReference type="Pfam" id="PF04655">
    <property type="entry name" value="APH_6_hur"/>
    <property type="match status" value="1"/>
</dbReference>
<evidence type="ECO:0000313" key="2">
    <source>
        <dbReference type="Proteomes" id="UP000662939"/>
    </source>
</evidence>